<keyword evidence="2" id="KW-1185">Reference proteome</keyword>
<evidence type="ECO:0000313" key="2">
    <source>
        <dbReference type="Proteomes" id="UP000288716"/>
    </source>
</evidence>
<organism evidence="1 2">
    <name type="scientific">Leptotrombidium deliense</name>
    <dbReference type="NCBI Taxonomy" id="299467"/>
    <lineage>
        <taxon>Eukaryota</taxon>
        <taxon>Metazoa</taxon>
        <taxon>Ecdysozoa</taxon>
        <taxon>Arthropoda</taxon>
        <taxon>Chelicerata</taxon>
        <taxon>Arachnida</taxon>
        <taxon>Acari</taxon>
        <taxon>Acariformes</taxon>
        <taxon>Trombidiformes</taxon>
        <taxon>Prostigmata</taxon>
        <taxon>Anystina</taxon>
        <taxon>Parasitengona</taxon>
        <taxon>Trombiculoidea</taxon>
        <taxon>Trombiculidae</taxon>
        <taxon>Leptotrombidium</taxon>
    </lineage>
</organism>
<gene>
    <name evidence="1" type="ORF">B4U80_09034</name>
</gene>
<sequence>MRVENNCLRLHIASRSISTKRMEYSRFQHSSNWPSEYTSAVFDKRFGRKGTESVPRTATAAFGLRSSKFTSRSKFDNQSNGAFAAYCVTRSLRDRYLRNHWTRNIRRSSSQHMLRYNHR</sequence>
<comment type="caution">
    <text evidence="1">The sequence shown here is derived from an EMBL/GenBank/DDBJ whole genome shotgun (WGS) entry which is preliminary data.</text>
</comment>
<protein>
    <submittedName>
        <fullName evidence="1">Uncharacterized protein</fullName>
    </submittedName>
</protein>
<evidence type="ECO:0000313" key="1">
    <source>
        <dbReference type="EMBL" id="RWS31995.1"/>
    </source>
</evidence>
<dbReference type="VEuPathDB" id="VectorBase:LDEU000031"/>
<reference evidence="1 2" key="1">
    <citation type="journal article" date="2018" name="Gigascience">
        <title>Genomes of trombidid mites reveal novel predicted allergens and laterally-transferred genes associated with secondary metabolism.</title>
        <authorList>
            <person name="Dong X."/>
            <person name="Chaisiri K."/>
            <person name="Xia D."/>
            <person name="Armstrong S.D."/>
            <person name="Fang Y."/>
            <person name="Donnelly M.J."/>
            <person name="Kadowaki T."/>
            <person name="McGarry J.W."/>
            <person name="Darby A.C."/>
            <person name="Makepeace B.L."/>
        </authorList>
    </citation>
    <scope>NUCLEOTIDE SEQUENCE [LARGE SCALE GENOMIC DNA]</scope>
    <source>
        <strain evidence="1">UoL-UT</strain>
    </source>
</reference>
<accession>A0A443SWV0</accession>
<dbReference type="AlphaFoldDB" id="A0A443SWV0"/>
<proteinExistence type="predicted"/>
<name>A0A443SWV0_9ACAR</name>
<dbReference type="EMBL" id="NCKV01000004">
    <property type="protein sequence ID" value="RWS31995.1"/>
    <property type="molecule type" value="Genomic_DNA"/>
</dbReference>
<dbReference type="Proteomes" id="UP000288716">
    <property type="component" value="Unassembled WGS sequence"/>
</dbReference>